<dbReference type="EMBL" id="CP040749">
    <property type="protein sequence ID" value="QCX39773.1"/>
    <property type="molecule type" value="Genomic_DNA"/>
</dbReference>
<dbReference type="Proteomes" id="UP000306229">
    <property type="component" value="Chromosome"/>
</dbReference>
<keyword evidence="2" id="KW-0812">Transmembrane</keyword>
<dbReference type="OrthoDB" id="981213at2"/>
<dbReference type="RefSeq" id="WP_138950612.1">
    <property type="nucleotide sequence ID" value="NZ_CP040749.1"/>
</dbReference>
<evidence type="ECO:0000256" key="1">
    <source>
        <dbReference type="SAM" id="Coils"/>
    </source>
</evidence>
<keyword evidence="2" id="KW-1133">Transmembrane helix</keyword>
<evidence type="ECO:0000313" key="4">
    <source>
        <dbReference type="EMBL" id="QCX39773.1"/>
    </source>
</evidence>
<dbReference type="KEGG" id="fbe:FF125_15490"/>
<keyword evidence="5" id="KW-1185">Reference proteome</keyword>
<keyword evidence="2" id="KW-0472">Membrane</keyword>
<keyword evidence="4" id="KW-0489">Methyltransferase</keyword>
<proteinExistence type="predicted"/>
<organism evidence="4 5">
    <name type="scientific">Aureibaculum algae</name>
    <dbReference type="NCBI Taxonomy" id="2584122"/>
    <lineage>
        <taxon>Bacteria</taxon>
        <taxon>Pseudomonadati</taxon>
        <taxon>Bacteroidota</taxon>
        <taxon>Flavobacteriia</taxon>
        <taxon>Flavobacteriales</taxon>
        <taxon>Flavobacteriaceae</taxon>
        <taxon>Aureibaculum</taxon>
    </lineage>
</organism>
<gene>
    <name evidence="4" type="ORF">FF125_15490</name>
</gene>
<feature type="chain" id="PRO_5023037075" evidence="3">
    <location>
        <begin position="23"/>
        <end position="207"/>
    </location>
</feature>
<keyword evidence="4" id="KW-0808">Transferase</keyword>
<dbReference type="GO" id="GO:0008168">
    <property type="term" value="F:methyltransferase activity"/>
    <property type="evidence" value="ECO:0007669"/>
    <property type="project" value="UniProtKB-KW"/>
</dbReference>
<feature type="transmembrane region" description="Helical" evidence="2">
    <location>
        <begin position="128"/>
        <end position="148"/>
    </location>
</feature>
<name>A0A5B7TWP6_9FLAO</name>
<accession>A0A5B7TWP6</accession>
<evidence type="ECO:0000313" key="5">
    <source>
        <dbReference type="Proteomes" id="UP000306229"/>
    </source>
</evidence>
<feature type="coiled-coil region" evidence="1">
    <location>
        <begin position="158"/>
        <end position="200"/>
    </location>
</feature>
<protein>
    <submittedName>
        <fullName evidence="4">tRNA (Guanine-N1)-methyltransferase</fullName>
    </submittedName>
</protein>
<feature type="signal peptide" evidence="3">
    <location>
        <begin position="1"/>
        <end position="22"/>
    </location>
</feature>
<reference evidence="4 5" key="1">
    <citation type="submission" date="2019-05" db="EMBL/GenBank/DDBJ databases">
        <title>Algicella ahnfeltiae gen. nov., sp. nov., a novel marine bacterium of the family Flavobacteriaceae isolated from a red alga.</title>
        <authorList>
            <person name="Nedashkovskaya O.I."/>
            <person name="Kukhlevskiy A.D."/>
            <person name="Kim S.-G."/>
            <person name="Zhukova N.V."/>
            <person name="Mikhailov V.V."/>
        </authorList>
    </citation>
    <scope>NUCLEOTIDE SEQUENCE [LARGE SCALE GENOMIC DNA]</scope>
    <source>
        <strain evidence="4 5">10Alg115</strain>
    </source>
</reference>
<evidence type="ECO:0000256" key="3">
    <source>
        <dbReference type="SAM" id="SignalP"/>
    </source>
</evidence>
<keyword evidence="3" id="KW-0732">Signal</keyword>
<keyword evidence="1" id="KW-0175">Coiled coil</keyword>
<evidence type="ECO:0000256" key="2">
    <source>
        <dbReference type="SAM" id="Phobius"/>
    </source>
</evidence>
<dbReference type="AlphaFoldDB" id="A0A5B7TWP6"/>
<dbReference type="GO" id="GO:0032259">
    <property type="term" value="P:methylation"/>
    <property type="evidence" value="ECO:0007669"/>
    <property type="project" value="UniProtKB-KW"/>
</dbReference>
<sequence>MKFAKILITFLLCVSTTGIIFAQEEEEKGSLNSGTIESQFDYMYKKSPKWEDYRSVKTNNLFKFKNNVIDSLKQARKIYAESQNVVSAQKTEIDSLNVKLEATKGNLMAVTEEKDSIKLLGIPMSKTGYNTILWTIIAALTGLLLFFIGKFKRSNTITVDAKKAKAEIEEEYESHRQRSIEREQKLRRELQDELNKQKYSENATKKK</sequence>